<dbReference type="PROSITE" id="PS01046">
    <property type="entry name" value="LON_SER"/>
    <property type="match status" value="1"/>
</dbReference>
<dbReference type="Gene3D" id="3.30.230.10">
    <property type="match status" value="1"/>
</dbReference>
<dbReference type="GO" id="GO:0006515">
    <property type="term" value="P:protein quality control for misfolded or incompletely synthesized proteins"/>
    <property type="evidence" value="ECO:0007669"/>
    <property type="project" value="UniProtKB-UniRule"/>
</dbReference>
<dbReference type="NCBIfam" id="TIGR00763">
    <property type="entry name" value="lon"/>
    <property type="match status" value="1"/>
</dbReference>
<evidence type="ECO:0000256" key="8">
    <source>
        <dbReference type="ARBA" id="ARBA00023016"/>
    </source>
</evidence>
<dbReference type="InterPro" id="IPR014721">
    <property type="entry name" value="Ribsml_uS5_D2-typ_fold_subgr"/>
</dbReference>
<feature type="domain" description="Lon N-terminal" evidence="16">
    <location>
        <begin position="9"/>
        <end position="205"/>
    </location>
</feature>
<comment type="caution">
    <text evidence="17">The sequence shown here is derived from an EMBL/GenBank/DDBJ whole genome shotgun (WGS) entry which is preliminary data.</text>
</comment>
<feature type="active site" evidence="9 11">
    <location>
        <position position="680"/>
    </location>
</feature>
<gene>
    <name evidence="9 17" type="primary">lon</name>
    <name evidence="17" type="ORF">IAC39_04275</name>
</gene>
<dbReference type="CDD" id="cd19500">
    <property type="entry name" value="RecA-like_Lon"/>
    <property type="match status" value="1"/>
</dbReference>
<evidence type="ECO:0000259" key="16">
    <source>
        <dbReference type="PROSITE" id="PS51787"/>
    </source>
</evidence>
<dbReference type="SUPFAM" id="SSF52540">
    <property type="entry name" value="P-loop containing nucleoside triphosphate hydrolases"/>
    <property type="match status" value="1"/>
</dbReference>
<feature type="binding site" evidence="9 12">
    <location>
        <begin position="357"/>
        <end position="364"/>
    </location>
    <ligand>
        <name>ATP</name>
        <dbReference type="ChEBI" id="CHEBI:30616"/>
    </ligand>
</feature>
<dbReference type="Gene3D" id="1.20.58.1480">
    <property type="match status" value="1"/>
</dbReference>
<keyword evidence="7 9" id="KW-0067">ATP-binding</keyword>
<dbReference type="InterPro" id="IPR008268">
    <property type="entry name" value="Peptidase_S16_AS"/>
</dbReference>
<dbReference type="Pfam" id="PF02190">
    <property type="entry name" value="LON_substr_bdg"/>
    <property type="match status" value="1"/>
</dbReference>
<dbReference type="GO" id="GO:0005524">
    <property type="term" value="F:ATP binding"/>
    <property type="evidence" value="ECO:0007669"/>
    <property type="project" value="UniProtKB-UniRule"/>
</dbReference>
<dbReference type="PROSITE" id="PS51787">
    <property type="entry name" value="LON_N"/>
    <property type="match status" value="1"/>
</dbReference>
<dbReference type="Gene3D" id="2.30.130.40">
    <property type="entry name" value="LON domain-like"/>
    <property type="match status" value="1"/>
</dbReference>
<keyword evidence="8 9" id="KW-0346">Stress response</keyword>
<dbReference type="Gene3D" id="3.40.50.300">
    <property type="entry name" value="P-loop containing nucleotide triphosphate hydrolases"/>
    <property type="match status" value="1"/>
</dbReference>
<dbReference type="Pfam" id="PF05362">
    <property type="entry name" value="Lon_C"/>
    <property type="match status" value="1"/>
</dbReference>
<evidence type="ECO:0000256" key="4">
    <source>
        <dbReference type="ARBA" id="ARBA00022741"/>
    </source>
</evidence>
<dbReference type="GO" id="GO:0016887">
    <property type="term" value="F:ATP hydrolysis activity"/>
    <property type="evidence" value="ECO:0007669"/>
    <property type="project" value="UniProtKB-UniRule"/>
</dbReference>
<comment type="subunit">
    <text evidence="9 10">Homohexamer. Organized in a ring with a central cavity.</text>
</comment>
<keyword evidence="5 9" id="KW-0378">Hydrolase</keyword>
<feature type="domain" description="Lon proteolytic" evidence="15">
    <location>
        <begin position="593"/>
        <end position="774"/>
    </location>
</feature>
<dbReference type="InterPro" id="IPR003959">
    <property type="entry name" value="ATPase_AAA_core"/>
</dbReference>
<keyword evidence="6 9" id="KW-0720">Serine protease</keyword>
<dbReference type="InterPro" id="IPR003593">
    <property type="entry name" value="AAA+_ATPase"/>
</dbReference>
<comment type="similarity">
    <text evidence="9 10 13 14">Belongs to the peptidase S16 family.</text>
</comment>
<evidence type="ECO:0000256" key="5">
    <source>
        <dbReference type="ARBA" id="ARBA00022801"/>
    </source>
</evidence>
<dbReference type="InterPro" id="IPR015947">
    <property type="entry name" value="PUA-like_sf"/>
</dbReference>
<dbReference type="Proteomes" id="UP000824136">
    <property type="component" value="Unassembled WGS sequence"/>
</dbReference>
<dbReference type="InterPro" id="IPR003111">
    <property type="entry name" value="Lon_prtase_N"/>
</dbReference>
<dbReference type="GO" id="GO:0004252">
    <property type="term" value="F:serine-type endopeptidase activity"/>
    <property type="evidence" value="ECO:0007669"/>
    <property type="project" value="UniProtKB-UniRule"/>
</dbReference>
<comment type="induction">
    <text evidence="9">By heat shock.</text>
</comment>
<dbReference type="InterPro" id="IPR027417">
    <property type="entry name" value="P-loop_NTPase"/>
</dbReference>
<comment type="function">
    <text evidence="9">ATP-dependent serine protease that mediates the selective degradation of mutant and abnormal proteins as well as certain short-lived regulatory proteins. Required for cellular homeostasis and for survival from DNA damage and developmental changes induced by stress. Degrades polypeptides processively to yield small peptide fragments that are 5 to 10 amino acids long. Binds to DNA in a double-stranded, site-specific manner.</text>
</comment>
<dbReference type="SUPFAM" id="SSF88697">
    <property type="entry name" value="PUA domain-like"/>
    <property type="match status" value="1"/>
</dbReference>
<proteinExistence type="evidence at transcript level"/>
<evidence type="ECO:0000259" key="15">
    <source>
        <dbReference type="PROSITE" id="PS51786"/>
    </source>
</evidence>
<evidence type="ECO:0000313" key="17">
    <source>
        <dbReference type="EMBL" id="HIT58912.1"/>
    </source>
</evidence>
<reference evidence="17" key="2">
    <citation type="journal article" date="2021" name="PeerJ">
        <title>Extensive microbial diversity within the chicken gut microbiome revealed by metagenomics and culture.</title>
        <authorList>
            <person name="Gilroy R."/>
            <person name="Ravi A."/>
            <person name="Getino M."/>
            <person name="Pursley I."/>
            <person name="Horton D.L."/>
            <person name="Alikhan N.F."/>
            <person name="Baker D."/>
            <person name="Gharbi K."/>
            <person name="Hall N."/>
            <person name="Watson M."/>
            <person name="Adriaenssens E.M."/>
            <person name="Foster-Nyarko E."/>
            <person name="Jarju S."/>
            <person name="Secka A."/>
            <person name="Antonio M."/>
            <person name="Oren A."/>
            <person name="Chaudhuri R.R."/>
            <person name="La Ragione R."/>
            <person name="Hildebrand F."/>
            <person name="Pallen M.J."/>
        </authorList>
    </citation>
    <scope>NUCLEOTIDE SEQUENCE</scope>
    <source>
        <strain evidence="17">CHK33-4379</strain>
    </source>
</reference>
<dbReference type="Pfam" id="PF00004">
    <property type="entry name" value="AAA"/>
    <property type="match status" value="1"/>
</dbReference>
<dbReference type="PRINTS" id="PR00830">
    <property type="entry name" value="ENDOLAPTASE"/>
</dbReference>
<dbReference type="InterPro" id="IPR008269">
    <property type="entry name" value="Lon_proteolytic"/>
</dbReference>
<dbReference type="InterPro" id="IPR027543">
    <property type="entry name" value="Lon_bac"/>
</dbReference>
<evidence type="ECO:0000256" key="11">
    <source>
        <dbReference type="PIRSR" id="PIRSR001174-1"/>
    </source>
</evidence>
<dbReference type="PIRSF" id="PIRSF001174">
    <property type="entry name" value="Lon_proteas"/>
    <property type="match status" value="1"/>
</dbReference>
<comment type="catalytic activity">
    <reaction evidence="9 10 13">
        <text>Hydrolysis of proteins in presence of ATP.</text>
        <dbReference type="EC" id="3.4.21.53"/>
    </reaction>
</comment>
<dbReference type="SUPFAM" id="SSF54211">
    <property type="entry name" value="Ribosomal protein S5 domain 2-like"/>
    <property type="match status" value="1"/>
</dbReference>
<dbReference type="Gene3D" id="1.20.5.5270">
    <property type="match status" value="1"/>
</dbReference>
<evidence type="ECO:0000313" key="18">
    <source>
        <dbReference type="Proteomes" id="UP000824136"/>
    </source>
</evidence>
<dbReference type="AlphaFoldDB" id="A0A9D1KKZ4"/>
<dbReference type="GO" id="GO:0043565">
    <property type="term" value="F:sequence-specific DNA binding"/>
    <property type="evidence" value="ECO:0007669"/>
    <property type="project" value="UniProtKB-UniRule"/>
</dbReference>
<dbReference type="InterPro" id="IPR046336">
    <property type="entry name" value="Lon_prtase_N_sf"/>
</dbReference>
<dbReference type="PANTHER" id="PTHR10046">
    <property type="entry name" value="ATP DEPENDENT LON PROTEASE FAMILY MEMBER"/>
    <property type="match status" value="1"/>
</dbReference>
<dbReference type="GO" id="GO:0004176">
    <property type="term" value="F:ATP-dependent peptidase activity"/>
    <property type="evidence" value="ECO:0007669"/>
    <property type="project" value="UniProtKB-UniRule"/>
</dbReference>
<dbReference type="Gene3D" id="1.10.8.60">
    <property type="match status" value="1"/>
</dbReference>
<name>A0A9D1KKZ4_9FIRM</name>
<comment type="subcellular location">
    <subcellularLocation>
        <location evidence="1 9 10">Cytoplasm</location>
    </subcellularLocation>
</comment>
<accession>A0A9D1KKZ4</accession>
<feature type="active site" evidence="9 11">
    <location>
        <position position="723"/>
    </location>
</feature>
<dbReference type="GO" id="GO:0034605">
    <property type="term" value="P:cellular response to heat"/>
    <property type="evidence" value="ECO:0007669"/>
    <property type="project" value="UniProtKB-UniRule"/>
</dbReference>
<dbReference type="InterPro" id="IPR004815">
    <property type="entry name" value="Lon_bac/euk-typ"/>
</dbReference>
<keyword evidence="2 9" id="KW-0963">Cytoplasm</keyword>
<dbReference type="EMBL" id="DVLL01000016">
    <property type="protein sequence ID" value="HIT58912.1"/>
    <property type="molecule type" value="Genomic_DNA"/>
</dbReference>
<evidence type="ECO:0000256" key="7">
    <source>
        <dbReference type="ARBA" id="ARBA00022840"/>
    </source>
</evidence>
<evidence type="ECO:0000256" key="14">
    <source>
        <dbReference type="RuleBase" id="RU000591"/>
    </source>
</evidence>
<dbReference type="GO" id="GO:0005737">
    <property type="term" value="C:cytoplasm"/>
    <property type="evidence" value="ECO:0007669"/>
    <property type="project" value="UniProtKB-SubCell"/>
</dbReference>
<keyword evidence="4 9" id="KW-0547">Nucleotide-binding</keyword>
<dbReference type="SMART" id="SM00464">
    <property type="entry name" value="LON"/>
    <property type="match status" value="1"/>
</dbReference>
<dbReference type="InterPro" id="IPR027065">
    <property type="entry name" value="Lon_Prtase"/>
</dbReference>
<evidence type="ECO:0000256" key="6">
    <source>
        <dbReference type="ARBA" id="ARBA00022825"/>
    </source>
</evidence>
<organism evidence="17 18">
    <name type="scientific">Candidatus Faeciplasma pullistercoris</name>
    <dbReference type="NCBI Taxonomy" id="2840800"/>
    <lineage>
        <taxon>Bacteria</taxon>
        <taxon>Bacillati</taxon>
        <taxon>Bacillota</taxon>
        <taxon>Clostridia</taxon>
        <taxon>Eubacteriales</taxon>
        <taxon>Oscillospiraceae</taxon>
        <taxon>Oscillospiraceae incertae sedis</taxon>
        <taxon>Candidatus Faeciplasma</taxon>
    </lineage>
</organism>
<protein>
    <recommendedName>
        <fullName evidence="9 10">Lon protease</fullName>
        <ecNumber evidence="9 10">3.4.21.53</ecNumber>
    </recommendedName>
    <alternativeName>
        <fullName evidence="9">ATP-dependent protease La</fullName>
    </alternativeName>
</protein>
<sequence>MPSKINRSLPCVATRDVIVHPHMVIKFDVKRPKSLTALKEALEADRMVFLTAQKDSAVADPVRSDVYDIGTVCEIKQIVNSNDGTSRVMVEGMYKAKLVSFDSSGSAIHVTVRPLKTFAPDTASDEELAAVCRVLKDTFEEYSKVVPRMPEEFKNSVMRANTPDALYETIAFNVIMGTPDRQQVLEAATLSEKLVILSAILTKESHILAIESDIQAKVSAAIEKGQREYYLREELRVIRSELGEDDSPEDEGYEYLEKISKLNLSEECVEKLVSEVNKLTKMSYGSQEAAVIRGYLDTVLELPWNTFTQDCLDIVKVKNQLDKDHYGMKKVKDRILELLAVRSLTPDVKGQIICLVGPPGVGKTSIGRSIANALGRKYVRVSLGGVRDESDIRGHRKTYIGSMPGRIINAVKQAKSRNPLILLDEIDKMANDFRGDPSSAMLEVLDSEQNKEFRDHYIELPFDLSDVLFVTTANSLDTVAAPLLDRMEIIELPSYTREEKFEIAKRHLIRKQTKQNGLNGNQLRFTDAGIYEIIDFYTREAGVRTLEREIATICRKSAREIVEKTASRVTVTAETVEKYLGVRKFTSDLKSDKPQVGEVNGLAWTSVGGTLMPLEVLSVDGKGNLELTGSLGDVMKESARIAVTYARSVAEKYGIDKDFYTKKDIHIHAPEGAVPKDGPSAGVTIATGIISELSGIEVRSDVAMTGEITLRGKVLAIGGLREKTMAAYKEGIKTVIIPEDNKPDLEEVDDKVKESVSFVFAKTIEDVLDVALVHPKEQKKNVSPAVFKRTDKMIGARLDGVSER</sequence>
<dbReference type="EC" id="3.4.21.53" evidence="9 10"/>
<evidence type="ECO:0000256" key="13">
    <source>
        <dbReference type="PROSITE-ProRule" id="PRU01122"/>
    </source>
</evidence>
<dbReference type="InterPro" id="IPR054594">
    <property type="entry name" value="Lon_lid"/>
</dbReference>
<dbReference type="FunFam" id="3.40.50.300:FF:000382">
    <property type="entry name" value="Lon protease homolog 2, peroxisomal"/>
    <property type="match status" value="1"/>
</dbReference>
<keyword evidence="3 9" id="KW-0645">Protease</keyword>
<evidence type="ECO:0000256" key="2">
    <source>
        <dbReference type="ARBA" id="ARBA00022490"/>
    </source>
</evidence>
<evidence type="ECO:0000256" key="9">
    <source>
        <dbReference type="HAMAP-Rule" id="MF_01973"/>
    </source>
</evidence>
<evidence type="ECO:0000256" key="3">
    <source>
        <dbReference type="ARBA" id="ARBA00022670"/>
    </source>
</evidence>
<dbReference type="Pfam" id="PF22667">
    <property type="entry name" value="Lon_lid"/>
    <property type="match status" value="1"/>
</dbReference>
<reference evidence="17" key="1">
    <citation type="submission" date="2020-10" db="EMBL/GenBank/DDBJ databases">
        <authorList>
            <person name="Gilroy R."/>
        </authorList>
    </citation>
    <scope>NUCLEOTIDE SEQUENCE</scope>
    <source>
        <strain evidence="17">CHK33-4379</strain>
    </source>
</reference>
<evidence type="ECO:0000256" key="12">
    <source>
        <dbReference type="PIRSR" id="PIRSR001174-2"/>
    </source>
</evidence>
<evidence type="ECO:0000256" key="1">
    <source>
        <dbReference type="ARBA" id="ARBA00004496"/>
    </source>
</evidence>
<dbReference type="InterPro" id="IPR020568">
    <property type="entry name" value="Ribosomal_Su5_D2-typ_SF"/>
</dbReference>
<evidence type="ECO:0000256" key="10">
    <source>
        <dbReference type="PIRNR" id="PIRNR001174"/>
    </source>
</evidence>
<dbReference type="PROSITE" id="PS51786">
    <property type="entry name" value="LON_PROTEOLYTIC"/>
    <property type="match status" value="1"/>
</dbReference>
<dbReference type="SMART" id="SM00382">
    <property type="entry name" value="AAA"/>
    <property type="match status" value="1"/>
</dbReference>
<dbReference type="HAMAP" id="MF_01973">
    <property type="entry name" value="lon_bact"/>
    <property type="match status" value="1"/>
</dbReference>